<dbReference type="Pfam" id="PF07690">
    <property type="entry name" value="MFS_1"/>
    <property type="match status" value="1"/>
</dbReference>
<evidence type="ECO:0000256" key="6">
    <source>
        <dbReference type="SAM" id="MobiDB-lite"/>
    </source>
</evidence>
<dbReference type="AlphaFoldDB" id="A0A380TAD1"/>
<feature type="transmembrane region" description="Helical" evidence="7">
    <location>
        <begin position="292"/>
        <end position="315"/>
    </location>
</feature>
<dbReference type="EMBL" id="UIDG01000092">
    <property type="protein sequence ID" value="SUS05257.1"/>
    <property type="molecule type" value="Genomic_DNA"/>
</dbReference>
<feature type="transmembrane region" description="Helical" evidence="7">
    <location>
        <begin position="20"/>
        <end position="42"/>
    </location>
</feature>
<feature type="region of interest" description="Disordered" evidence="6">
    <location>
        <begin position="532"/>
        <end position="561"/>
    </location>
</feature>
<feature type="transmembrane region" description="Helical" evidence="7">
    <location>
        <begin position="174"/>
        <end position="192"/>
    </location>
</feature>
<feature type="transmembrane region" description="Helical" evidence="7">
    <location>
        <begin position="62"/>
        <end position="80"/>
    </location>
</feature>
<keyword evidence="3 7" id="KW-0812">Transmembrane</keyword>
<keyword evidence="5 7" id="KW-0472">Membrane</keyword>
<feature type="domain" description="Major facilitator superfamily (MFS) profile" evidence="8">
    <location>
        <begin position="22"/>
        <end position="529"/>
    </location>
</feature>
<keyword evidence="4 7" id="KW-1133">Transmembrane helix</keyword>
<feature type="transmembrane region" description="Helical" evidence="7">
    <location>
        <begin position="356"/>
        <end position="375"/>
    </location>
</feature>
<dbReference type="GO" id="GO:0022857">
    <property type="term" value="F:transmembrane transporter activity"/>
    <property type="evidence" value="ECO:0007669"/>
    <property type="project" value="InterPro"/>
</dbReference>
<feature type="transmembrane region" description="Helical" evidence="7">
    <location>
        <begin position="87"/>
        <end position="105"/>
    </location>
</feature>
<feature type="transmembrane region" description="Helical" evidence="7">
    <location>
        <begin position="327"/>
        <end position="349"/>
    </location>
</feature>
<dbReference type="PANTHER" id="PTHR42718">
    <property type="entry name" value="MAJOR FACILITATOR SUPERFAMILY MULTIDRUG TRANSPORTER MFSC"/>
    <property type="match status" value="1"/>
</dbReference>
<evidence type="ECO:0000256" key="5">
    <source>
        <dbReference type="ARBA" id="ARBA00023136"/>
    </source>
</evidence>
<name>A0A380TAD1_9ZZZZ</name>
<reference evidence="9" key="1">
    <citation type="submission" date="2018-07" db="EMBL/GenBank/DDBJ databases">
        <authorList>
            <person name="Quirk P.G."/>
            <person name="Krulwich T.A."/>
        </authorList>
    </citation>
    <scope>NUCLEOTIDE SEQUENCE</scope>
</reference>
<dbReference type="SUPFAM" id="SSF103473">
    <property type="entry name" value="MFS general substrate transporter"/>
    <property type="match status" value="1"/>
</dbReference>
<dbReference type="PANTHER" id="PTHR42718:SF9">
    <property type="entry name" value="MAJOR FACILITATOR SUPERFAMILY MULTIDRUG TRANSPORTER MFSC"/>
    <property type="match status" value="1"/>
</dbReference>
<dbReference type="CDD" id="cd17321">
    <property type="entry name" value="MFS_MMR_MDR_like"/>
    <property type="match status" value="1"/>
</dbReference>
<evidence type="ECO:0000256" key="2">
    <source>
        <dbReference type="ARBA" id="ARBA00022448"/>
    </source>
</evidence>
<comment type="subcellular location">
    <subcellularLocation>
        <location evidence="1">Membrane</location>
        <topology evidence="1">Multi-pass membrane protein</topology>
    </subcellularLocation>
</comment>
<proteinExistence type="predicted"/>
<accession>A0A380TAD1</accession>
<feature type="transmembrane region" description="Helical" evidence="7">
    <location>
        <begin position="428"/>
        <end position="451"/>
    </location>
</feature>
<evidence type="ECO:0000256" key="1">
    <source>
        <dbReference type="ARBA" id="ARBA00004141"/>
    </source>
</evidence>
<evidence type="ECO:0000256" key="3">
    <source>
        <dbReference type="ARBA" id="ARBA00022692"/>
    </source>
</evidence>
<feature type="transmembrane region" description="Helical" evidence="7">
    <location>
        <begin position="204"/>
        <end position="225"/>
    </location>
</feature>
<keyword evidence="2" id="KW-0813">Transport</keyword>
<feature type="compositionally biased region" description="Basic and acidic residues" evidence="6">
    <location>
        <begin position="548"/>
        <end position="561"/>
    </location>
</feature>
<dbReference type="InterPro" id="IPR011701">
    <property type="entry name" value="MFS"/>
</dbReference>
<evidence type="ECO:0000313" key="9">
    <source>
        <dbReference type="EMBL" id="SUS05257.1"/>
    </source>
</evidence>
<feature type="transmembrane region" description="Helical" evidence="7">
    <location>
        <begin position="111"/>
        <end position="135"/>
    </location>
</feature>
<feature type="transmembrane region" description="Helical" evidence="7">
    <location>
        <begin position="245"/>
        <end position="267"/>
    </location>
</feature>
<feature type="transmembrane region" description="Helical" evidence="7">
    <location>
        <begin position="381"/>
        <end position="407"/>
    </location>
</feature>
<evidence type="ECO:0000256" key="4">
    <source>
        <dbReference type="ARBA" id="ARBA00022989"/>
    </source>
</evidence>
<dbReference type="InterPro" id="IPR020846">
    <property type="entry name" value="MFS_dom"/>
</dbReference>
<protein>
    <submittedName>
        <fullName evidence="9">Multidrug resistance protein stp</fullName>
    </submittedName>
</protein>
<dbReference type="PROSITE" id="PS50850">
    <property type="entry name" value="MFS"/>
    <property type="match status" value="1"/>
</dbReference>
<dbReference type="Gene3D" id="1.20.1250.20">
    <property type="entry name" value="MFS general substrate transporter like domains"/>
    <property type="match status" value="2"/>
</dbReference>
<gene>
    <name evidence="9" type="primary">stp</name>
    <name evidence="9" type="ORF">DF3PB_1810003</name>
</gene>
<evidence type="ECO:0000259" key="8">
    <source>
        <dbReference type="PROSITE" id="PS50850"/>
    </source>
</evidence>
<dbReference type="InterPro" id="IPR036259">
    <property type="entry name" value="MFS_trans_sf"/>
</dbReference>
<evidence type="ECO:0000256" key="7">
    <source>
        <dbReference type="SAM" id="Phobius"/>
    </source>
</evidence>
<sequence length="561" mass="58916">MTTETAASPPMGAAAARESWVPMIAIALGQMIMSFNVAALPVSMGGMVASFDVPPTTVGTGIVLYSLSVAGFVMLGAKLCQRVGPVLIFRYVVGLFAVAQVMMTFSPVATVMLVAQLLAGLAAAVIVPSLVALIAHHYHGQQQATALGALGSARAAAGVGAFLIGGLLGTFVGWRPLFGILIVASVLVFFLSYKLKPAQGRPEVKIDVGGVVLAAVSIILITMGFNNLNRWGLGVAGPGAPFDLFGLSPAPIMIIVGIALLQFFIFWSRRQQSAGRTPLLDLRVISSNQERAAVLCMFAVVMLEAMLNFSVPLYIQIIQGRTPIETAIAMMPFNLTVFFTAMLVVRLYGTLAPRRIGQLGFALCTLALLWLAFVVRNDWSAIPVMFGLIAFGIGQGALVTLVFNVLVTAAPKELAGDVGSLRGTANNLAAGVGTAVAGALLVGLLSAQVFLQLADNQKFPAHIQSQLNLDNITFVTNDRLQTILEGTTATPQEVAEAVRINTESRLMALKMGLLLMAGVALLSIAPAARLPSYKPGEIPDNPAPPASEELREAARAVASKE</sequence>
<dbReference type="GO" id="GO:0016020">
    <property type="term" value="C:membrane"/>
    <property type="evidence" value="ECO:0007669"/>
    <property type="project" value="UniProtKB-SubCell"/>
</dbReference>
<feature type="transmembrane region" description="Helical" evidence="7">
    <location>
        <begin position="147"/>
        <end position="168"/>
    </location>
</feature>
<organism evidence="9">
    <name type="scientific">metagenome</name>
    <dbReference type="NCBI Taxonomy" id="256318"/>
    <lineage>
        <taxon>unclassified sequences</taxon>
        <taxon>metagenomes</taxon>
    </lineage>
</organism>